<dbReference type="AlphaFoldDB" id="A0A0B6YN04"/>
<evidence type="ECO:0000256" key="1">
    <source>
        <dbReference type="SAM" id="MobiDB-lite"/>
    </source>
</evidence>
<protein>
    <submittedName>
        <fullName evidence="2">Uncharacterized protein</fullName>
    </submittedName>
</protein>
<reference evidence="2" key="1">
    <citation type="submission" date="2014-12" db="EMBL/GenBank/DDBJ databases">
        <title>Insight into the proteome of Arion vulgaris.</title>
        <authorList>
            <person name="Aradska J."/>
            <person name="Bulat T."/>
            <person name="Smidak R."/>
            <person name="Sarate P."/>
            <person name="Gangsoo J."/>
            <person name="Sialana F."/>
            <person name="Bilban M."/>
            <person name="Lubec G."/>
        </authorList>
    </citation>
    <scope>NUCLEOTIDE SEQUENCE</scope>
    <source>
        <tissue evidence="2">Skin</tissue>
    </source>
</reference>
<evidence type="ECO:0000313" key="2">
    <source>
        <dbReference type="EMBL" id="CEK56855.1"/>
    </source>
</evidence>
<sequence length="91" mass="10048">PYIQTEITPKSHIRSEPLEPSLSNSPLVFSNRSSSQTYLSGSEHVDGRLISPSDSLSKSSSLPDFDQAEVVGNKYLPNLRNEQLYKIGKSP</sequence>
<feature type="compositionally biased region" description="Low complexity" evidence="1">
    <location>
        <begin position="18"/>
        <end position="27"/>
    </location>
</feature>
<feature type="compositionally biased region" description="Low complexity" evidence="1">
    <location>
        <begin position="51"/>
        <end position="64"/>
    </location>
</feature>
<organism evidence="2">
    <name type="scientific">Arion vulgaris</name>
    <dbReference type="NCBI Taxonomy" id="1028688"/>
    <lineage>
        <taxon>Eukaryota</taxon>
        <taxon>Metazoa</taxon>
        <taxon>Spiralia</taxon>
        <taxon>Lophotrochozoa</taxon>
        <taxon>Mollusca</taxon>
        <taxon>Gastropoda</taxon>
        <taxon>Heterobranchia</taxon>
        <taxon>Euthyneura</taxon>
        <taxon>Panpulmonata</taxon>
        <taxon>Eupulmonata</taxon>
        <taxon>Stylommatophora</taxon>
        <taxon>Helicina</taxon>
        <taxon>Arionoidea</taxon>
        <taxon>Arionidae</taxon>
        <taxon>Arion</taxon>
    </lineage>
</organism>
<proteinExistence type="predicted"/>
<feature type="compositionally biased region" description="Polar residues" evidence="1">
    <location>
        <begin position="28"/>
        <end position="40"/>
    </location>
</feature>
<feature type="non-terminal residue" evidence="2">
    <location>
        <position position="1"/>
    </location>
</feature>
<gene>
    <name evidence="2" type="primary">ORF28688</name>
</gene>
<feature type="region of interest" description="Disordered" evidence="1">
    <location>
        <begin position="1"/>
        <end position="64"/>
    </location>
</feature>
<feature type="non-terminal residue" evidence="2">
    <location>
        <position position="91"/>
    </location>
</feature>
<name>A0A0B6YN04_9EUPU</name>
<accession>A0A0B6YN04</accession>
<dbReference type="EMBL" id="HACG01009990">
    <property type="protein sequence ID" value="CEK56855.1"/>
    <property type="molecule type" value="Transcribed_RNA"/>
</dbReference>